<gene>
    <name evidence="3" type="ORF">KTA_17830</name>
</gene>
<feature type="transmembrane region" description="Helical" evidence="2">
    <location>
        <begin position="49"/>
        <end position="74"/>
    </location>
</feature>
<protein>
    <recommendedName>
        <fullName evidence="4">DUF5671 domain-containing protein</fullName>
    </recommendedName>
</protein>
<feature type="transmembrane region" description="Helical" evidence="2">
    <location>
        <begin position="324"/>
        <end position="351"/>
    </location>
</feature>
<evidence type="ECO:0000313" key="3">
    <source>
        <dbReference type="EMBL" id="BBH93584.1"/>
    </source>
</evidence>
<keyword evidence="2" id="KW-1133">Transmembrane helix</keyword>
<feature type="transmembrane region" description="Helical" evidence="2">
    <location>
        <begin position="443"/>
        <end position="459"/>
    </location>
</feature>
<feature type="transmembrane region" description="Helical" evidence="2">
    <location>
        <begin position="94"/>
        <end position="115"/>
    </location>
</feature>
<feature type="transmembrane region" description="Helical" evidence="2">
    <location>
        <begin position="9"/>
        <end position="29"/>
    </location>
</feature>
<proteinExistence type="predicted"/>
<feature type="transmembrane region" description="Helical" evidence="2">
    <location>
        <begin position="158"/>
        <end position="177"/>
    </location>
</feature>
<reference evidence="3" key="1">
    <citation type="submission" date="2018-12" db="EMBL/GenBank/DDBJ databases">
        <title>Novel natural products biosynthetic potential of the class Ktedonobacteria.</title>
        <authorList>
            <person name="Zheng Y."/>
            <person name="Saitou A."/>
            <person name="Wang C.M."/>
            <person name="Toyoda A."/>
            <person name="Minakuchi Y."/>
            <person name="Sekiguchi Y."/>
            <person name="Ueda K."/>
            <person name="Takano H."/>
            <person name="Sakai Y."/>
            <person name="Yokota A."/>
            <person name="Yabe S."/>
        </authorList>
    </citation>
    <scope>NUCLEOTIDE SEQUENCE</scope>
    <source>
        <strain evidence="3">A3-2</strain>
    </source>
</reference>
<feature type="transmembrane region" description="Helical" evidence="2">
    <location>
        <begin position="396"/>
        <end position="423"/>
    </location>
</feature>
<dbReference type="EMBL" id="AP019377">
    <property type="protein sequence ID" value="BBH93584.1"/>
    <property type="molecule type" value="Genomic_DNA"/>
</dbReference>
<accession>A0A455T6S5</accession>
<keyword evidence="2" id="KW-0812">Transmembrane</keyword>
<keyword evidence="2" id="KW-0472">Membrane</keyword>
<organism evidence="3">
    <name type="scientific">Thermogemmatispora argillosa</name>
    <dbReference type="NCBI Taxonomy" id="2045280"/>
    <lineage>
        <taxon>Bacteria</taxon>
        <taxon>Bacillati</taxon>
        <taxon>Chloroflexota</taxon>
        <taxon>Ktedonobacteria</taxon>
        <taxon>Thermogemmatisporales</taxon>
        <taxon>Thermogemmatisporaceae</taxon>
        <taxon>Thermogemmatispora</taxon>
    </lineage>
</organism>
<feature type="transmembrane region" description="Helical" evidence="2">
    <location>
        <begin position="121"/>
        <end position="138"/>
    </location>
</feature>
<feature type="region of interest" description="Disordered" evidence="1">
    <location>
        <begin position="481"/>
        <end position="501"/>
    </location>
</feature>
<feature type="transmembrane region" description="Helical" evidence="2">
    <location>
        <begin position="203"/>
        <end position="223"/>
    </location>
</feature>
<evidence type="ECO:0000256" key="2">
    <source>
        <dbReference type="SAM" id="Phobius"/>
    </source>
</evidence>
<sequence length="538" mass="58054">MARNLYRSYLYVVLLTLLALAIYALTVLLNPLWRLTPLRPSYEAVPDRAAVVQAFAFAVTVFFFVTIVGGLHYWLLRRDLRQDPAAGRGAVRAFFLNISELVLAPIAIFSLGQVLTQFDSGYAATGLATLLGLLALEWERRRLAPGSGLAWFFQRLHVYSVQLILVFPLVSATSYFLSLALDTFVLGGGHIAPPAVVAGHADLRGPLATALWFLLAWFAYAYFNRQDSGSWLRRLLYAGLLVYGCFLTLNSAAALLDLLLRFLTGEKIQATALLTPPGTLLFSLPSGMVLVGLLVAGFAWFWLQSEAKQLSDPQQARAVLRYSLVAIAAALLALLFWVGVGRLLLTLLFSLFPTGPLPQPGDWIDGVAPLLVGLGALPLNLLLLRRYRQEPERALLPCQGFILAVLIGGVLATTIGGAVLLFAGSTALLGSPVENWPRLAQESVVALLVGLVVLGIYLWQEQRSKVLTALGVSLPAPLQSAGPGSGIGQPERQATAGQVAGEEAPTLEDILRRVQDRQISLEEAASQIRALFGPGQGA</sequence>
<feature type="transmembrane region" description="Helical" evidence="2">
    <location>
        <begin position="280"/>
        <end position="303"/>
    </location>
</feature>
<dbReference type="AlphaFoldDB" id="A0A455T6S5"/>
<feature type="transmembrane region" description="Helical" evidence="2">
    <location>
        <begin position="363"/>
        <end position="384"/>
    </location>
</feature>
<name>A0A455T6S5_9CHLR</name>
<feature type="transmembrane region" description="Helical" evidence="2">
    <location>
        <begin position="235"/>
        <end position="260"/>
    </location>
</feature>
<evidence type="ECO:0000256" key="1">
    <source>
        <dbReference type="SAM" id="MobiDB-lite"/>
    </source>
</evidence>
<evidence type="ECO:0008006" key="4">
    <source>
        <dbReference type="Google" id="ProtNLM"/>
    </source>
</evidence>